<feature type="non-terminal residue" evidence="2">
    <location>
        <position position="148"/>
    </location>
</feature>
<dbReference type="EMBL" id="JARJLG010000256">
    <property type="protein sequence ID" value="KAJ7722559.1"/>
    <property type="molecule type" value="Genomic_DNA"/>
</dbReference>
<dbReference type="AlphaFoldDB" id="A0AAD7MLD6"/>
<protein>
    <recommendedName>
        <fullName evidence="1">Dienelactone hydrolase domain-containing protein</fullName>
    </recommendedName>
</protein>
<dbReference type="Gene3D" id="3.40.50.1820">
    <property type="entry name" value="alpha/beta hydrolase"/>
    <property type="match status" value="1"/>
</dbReference>
<dbReference type="PANTHER" id="PTHR17630:SF44">
    <property type="entry name" value="PROTEIN AIM2"/>
    <property type="match status" value="1"/>
</dbReference>
<proteinExistence type="predicted"/>
<dbReference type="Proteomes" id="UP001215280">
    <property type="component" value="Unassembled WGS sequence"/>
</dbReference>
<sequence>LQTYAPDYLNGDALPTDGNVTTWLVNHGEAQTTPPLLAVVKELKERGIKQLAVTGYCFGGLYTTRLVQNNTVAVGTMAHPQSFLEVPGDFDLMKEVSHVPVEINNNAQLDTGFTPAIALETDVIMNDGQYPPGYFRRQFDNVGHGFAV</sequence>
<organism evidence="2 3">
    <name type="scientific">Mycena maculata</name>
    <dbReference type="NCBI Taxonomy" id="230809"/>
    <lineage>
        <taxon>Eukaryota</taxon>
        <taxon>Fungi</taxon>
        <taxon>Dikarya</taxon>
        <taxon>Basidiomycota</taxon>
        <taxon>Agaricomycotina</taxon>
        <taxon>Agaricomycetes</taxon>
        <taxon>Agaricomycetidae</taxon>
        <taxon>Agaricales</taxon>
        <taxon>Marasmiineae</taxon>
        <taxon>Mycenaceae</taxon>
        <taxon>Mycena</taxon>
    </lineage>
</organism>
<reference evidence="2" key="1">
    <citation type="submission" date="2023-03" db="EMBL/GenBank/DDBJ databases">
        <title>Massive genome expansion in bonnet fungi (Mycena s.s.) driven by repeated elements and novel gene families across ecological guilds.</title>
        <authorList>
            <consortium name="Lawrence Berkeley National Laboratory"/>
            <person name="Harder C.B."/>
            <person name="Miyauchi S."/>
            <person name="Viragh M."/>
            <person name="Kuo A."/>
            <person name="Thoen E."/>
            <person name="Andreopoulos B."/>
            <person name="Lu D."/>
            <person name="Skrede I."/>
            <person name="Drula E."/>
            <person name="Henrissat B."/>
            <person name="Morin E."/>
            <person name="Kohler A."/>
            <person name="Barry K."/>
            <person name="LaButti K."/>
            <person name="Morin E."/>
            <person name="Salamov A."/>
            <person name="Lipzen A."/>
            <person name="Mereny Z."/>
            <person name="Hegedus B."/>
            <person name="Baldrian P."/>
            <person name="Stursova M."/>
            <person name="Weitz H."/>
            <person name="Taylor A."/>
            <person name="Grigoriev I.V."/>
            <person name="Nagy L.G."/>
            <person name="Martin F."/>
            <person name="Kauserud H."/>
        </authorList>
    </citation>
    <scope>NUCLEOTIDE SEQUENCE</scope>
    <source>
        <strain evidence="2">CBHHK188m</strain>
    </source>
</reference>
<feature type="domain" description="Dienelactone hydrolase" evidence="1">
    <location>
        <begin position="18"/>
        <end position="91"/>
    </location>
</feature>
<evidence type="ECO:0000259" key="1">
    <source>
        <dbReference type="Pfam" id="PF01738"/>
    </source>
</evidence>
<keyword evidence="3" id="KW-1185">Reference proteome</keyword>
<dbReference type="InterPro" id="IPR002925">
    <property type="entry name" value="Dienelactn_hydro"/>
</dbReference>
<dbReference type="SUPFAM" id="SSF53474">
    <property type="entry name" value="alpha/beta-Hydrolases"/>
    <property type="match status" value="1"/>
</dbReference>
<evidence type="ECO:0000313" key="2">
    <source>
        <dbReference type="EMBL" id="KAJ7722559.1"/>
    </source>
</evidence>
<comment type="caution">
    <text evidence="2">The sequence shown here is derived from an EMBL/GenBank/DDBJ whole genome shotgun (WGS) entry which is preliminary data.</text>
</comment>
<feature type="non-terminal residue" evidence="2">
    <location>
        <position position="1"/>
    </location>
</feature>
<gene>
    <name evidence="2" type="ORF">DFH07DRAFT_700368</name>
</gene>
<dbReference type="InterPro" id="IPR029058">
    <property type="entry name" value="AB_hydrolase_fold"/>
</dbReference>
<accession>A0AAD7MLD6</accession>
<dbReference type="Pfam" id="PF01738">
    <property type="entry name" value="DLH"/>
    <property type="match status" value="1"/>
</dbReference>
<evidence type="ECO:0000313" key="3">
    <source>
        <dbReference type="Proteomes" id="UP001215280"/>
    </source>
</evidence>
<dbReference type="GO" id="GO:0016787">
    <property type="term" value="F:hydrolase activity"/>
    <property type="evidence" value="ECO:0007669"/>
    <property type="project" value="InterPro"/>
</dbReference>
<dbReference type="PANTHER" id="PTHR17630">
    <property type="entry name" value="DIENELACTONE HYDROLASE"/>
    <property type="match status" value="1"/>
</dbReference>
<name>A0AAD7MLD6_9AGAR</name>